<proteinExistence type="inferred from homology"/>
<dbReference type="GO" id="GO:0048476">
    <property type="term" value="C:Holliday junction resolvase complex"/>
    <property type="evidence" value="ECO:0007669"/>
    <property type="project" value="UniProtKB-UniRule"/>
</dbReference>
<dbReference type="AlphaFoldDB" id="A0A4S2H893"/>
<feature type="domain" description="Holliday junction DNA helicase RuvA C-terminal" evidence="9">
    <location>
        <begin position="169"/>
        <end position="215"/>
    </location>
</feature>
<dbReference type="RefSeq" id="WP_135945188.1">
    <property type="nucleotide sequence ID" value="NZ_BMEI01000003.1"/>
</dbReference>
<dbReference type="NCBIfam" id="TIGR00084">
    <property type="entry name" value="ruvA"/>
    <property type="match status" value="1"/>
</dbReference>
<dbReference type="InterPro" id="IPR000085">
    <property type="entry name" value="RuvA"/>
</dbReference>
<comment type="subunit">
    <text evidence="6">Homotetramer. Forms an RuvA(8)-RuvB(12)-Holliday junction (HJ) complex. HJ DNA is sandwiched between 2 RuvA tetramers; dsDNA enters through RuvA and exits via RuvB. An RuvB hexamer assembles on each DNA strand where it exits the tetramer. Each RuvB hexamer is contacted by two RuvA subunits (via domain III) on 2 adjacent RuvB subunits; this complex drives branch migration. In the full resolvosome a probable DNA-RuvA(4)-RuvB(12)-RuvC(2) complex forms which resolves the HJ.</text>
</comment>
<feature type="region of interest" description="Disordered" evidence="7">
    <location>
        <begin position="149"/>
        <end position="168"/>
    </location>
</feature>
<dbReference type="GO" id="GO:0006281">
    <property type="term" value="P:DNA repair"/>
    <property type="evidence" value="ECO:0007669"/>
    <property type="project" value="UniProtKB-UniRule"/>
</dbReference>
<keyword evidence="4 6" id="KW-0233">DNA recombination</keyword>
<dbReference type="SUPFAM" id="SSF50249">
    <property type="entry name" value="Nucleic acid-binding proteins"/>
    <property type="match status" value="1"/>
</dbReference>
<dbReference type="SUPFAM" id="SSF46929">
    <property type="entry name" value="DNA helicase RuvA subunit, C-terminal domain"/>
    <property type="match status" value="1"/>
</dbReference>
<evidence type="ECO:0000256" key="1">
    <source>
        <dbReference type="ARBA" id="ARBA00022490"/>
    </source>
</evidence>
<accession>A0A4S2H893</accession>
<dbReference type="Pfam" id="PF14520">
    <property type="entry name" value="HHH_5"/>
    <property type="match status" value="1"/>
</dbReference>
<evidence type="ECO:0000256" key="2">
    <source>
        <dbReference type="ARBA" id="ARBA00022763"/>
    </source>
</evidence>
<keyword evidence="3 6" id="KW-0238">DNA-binding</keyword>
<dbReference type="InterPro" id="IPR010994">
    <property type="entry name" value="RuvA_2-like"/>
</dbReference>
<evidence type="ECO:0000313" key="11">
    <source>
        <dbReference type="Proteomes" id="UP000305451"/>
    </source>
</evidence>
<keyword evidence="5 6" id="KW-0234">DNA repair</keyword>
<protein>
    <recommendedName>
        <fullName evidence="6">Holliday junction branch migration complex subunit RuvA</fullName>
    </recommendedName>
</protein>
<dbReference type="SUPFAM" id="SSF47781">
    <property type="entry name" value="RuvA domain 2-like"/>
    <property type="match status" value="1"/>
</dbReference>
<comment type="caution">
    <text evidence="6">Lacks conserved residue(s) required for the propagation of feature annotation.</text>
</comment>
<keyword evidence="1 6" id="KW-0963">Cytoplasm</keyword>
<dbReference type="GO" id="GO:0000400">
    <property type="term" value="F:four-way junction DNA binding"/>
    <property type="evidence" value="ECO:0007669"/>
    <property type="project" value="UniProtKB-UniRule"/>
</dbReference>
<dbReference type="Pfam" id="PF01330">
    <property type="entry name" value="RuvA_N"/>
    <property type="match status" value="1"/>
</dbReference>
<comment type="function">
    <text evidence="6">The RuvA-RuvB-RuvC complex processes Holliday junction (HJ) DNA during genetic recombination and DNA repair, while the RuvA-RuvB complex plays an important role in the rescue of blocked DNA replication forks via replication fork reversal (RFR). RuvA specifically binds to HJ cruciform DNA, conferring on it an open structure. The RuvB hexamer acts as an ATP-dependent pump, pulling dsDNA into and through the RuvAB complex. HJ branch migration allows RuvC to scan DNA until it finds its consensus sequence, where it cleaves and resolves the cruciform DNA.</text>
</comment>
<dbReference type="InterPro" id="IPR011114">
    <property type="entry name" value="RuvA_C"/>
</dbReference>
<evidence type="ECO:0000259" key="9">
    <source>
        <dbReference type="Pfam" id="PF07499"/>
    </source>
</evidence>
<dbReference type="InterPro" id="IPR012340">
    <property type="entry name" value="NA-bd_OB-fold"/>
</dbReference>
<feature type="domain" description="DNA helicase Holliday junction RuvA type" evidence="8">
    <location>
        <begin position="1"/>
        <end position="61"/>
    </location>
</feature>
<reference evidence="10 11" key="1">
    <citation type="journal article" date="2013" name="Int. J. Syst. Evol. Microbiol.">
        <title>Marinicauda pacifica gen. nov., sp. nov., a prosthecate alphaproteobacterium of the family Hyphomonadaceae isolated from deep seawater.</title>
        <authorList>
            <person name="Zhang X.Y."/>
            <person name="Li G.W."/>
            <person name="Wang C.S."/>
            <person name="Zhang Y.J."/>
            <person name="Xu X.W."/>
            <person name="Li H."/>
            <person name="Liu A."/>
            <person name="Liu C."/>
            <person name="Xie B.B."/>
            <person name="Qin Q.L."/>
            <person name="Xu Z."/>
            <person name="Chen X.L."/>
            <person name="Zhou B.C."/>
            <person name="Zhang Y.Z."/>
        </authorList>
    </citation>
    <scope>NUCLEOTIDE SEQUENCE [LARGE SCALE GENOMIC DNA]</scope>
    <source>
        <strain evidence="10 11">P-1 km-3</strain>
    </source>
</reference>
<feature type="region of interest" description="Domain III" evidence="6">
    <location>
        <begin position="165"/>
        <end position="217"/>
    </location>
</feature>
<dbReference type="Proteomes" id="UP000305451">
    <property type="component" value="Unassembled WGS sequence"/>
</dbReference>
<dbReference type="Pfam" id="PF07499">
    <property type="entry name" value="RuvA_C"/>
    <property type="match status" value="1"/>
</dbReference>
<comment type="similarity">
    <text evidence="6">Belongs to the RuvA family.</text>
</comment>
<dbReference type="Gene3D" id="1.10.150.20">
    <property type="entry name" value="5' to 3' exonuclease, C-terminal subdomain"/>
    <property type="match status" value="1"/>
</dbReference>
<comment type="domain">
    <text evidence="6">Has three domains with a flexible linker between the domains II and III and assumes an 'L' shape. Domain III is highly mobile and contacts RuvB.</text>
</comment>
<keyword evidence="11" id="KW-1185">Reference proteome</keyword>
<organism evidence="10 11">
    <name type="scientific">Marinicauda pacifica</name>
    <dbReference type="NCBI Taxonomy" id="1133559"/>
    <lineage>
        <taxon>Bacteria</taxon>
        <taxon>Pseudomonadati</taxon>
        <taxon>Pseudomonadota</taxon>
        <taxon>Alphaproteobacteria</taxon>
        <taxon>Maricaulales</taxon>
        <taxon>Maricaulaceae</taxon>
        <taxon>Marinicauda</taxon>
    </lineage>
</organism>
<evidence type="ECO:0000259" key="8">
    <source>
        <dbReference type="Pfam" id="PF01330"/>
    </source>
</evidence>
<sequence length="217" mass="22282">MIGKLTGTVDAIGDDELVLDVGGVGYLVTAGTRTLARLEPGTRTVLHIETYVREDIFRLYGFLADSERAWFVRLQSVQGVGAKHALAMLDAIEPGDLESAAALGDASTFARAKGVGPKLAQRIAAELKDKAPPAGRRLAGQTLSAALGQKGATASPGAPAEPASAPNAAREGAISALINLGYPESQARQAAASASRALGADADEAALIRTALKELAR</sequence>
<comment type="caution">
    <text evidence="10">The sequence shown here is derived from an EMBL/GenBank/DDBJ whole genome shotgun (WGS) entry which is preliminary data.</text>
</comment>
<gene>
    <name evidence="6 10" type="primary">ruvA</name>
    <name evidence="10" type="ORF">E5162_10320</name>
</gene>
<dbReference type="GO" id="GO:0009379">
    <property type="term" value="C:Holliday junction helicase complex"/>
    <property type="evidence" value="ECO:0007669"/>
    <property type="project" value="InterPro"/>
</dbReference>
<dbReference type="GO" id="GO:0005524">
    <property type="term" value="F:ATP binding"/>
    <property type="evidence" value="ECO:0007669"/>
    <property type="project" value="InterPro"/>
</dbReference>
<dbReference type="GO" id="GO:0009378">
    <property type="term" value="F:four-way junction helicase activity"/>
    <property type="evidence" value="ECO:0007669"/>
    <property type="project" value="InterPro"/>
</dbReference>
<dbReference type="HAMAP" id="MF_00031">
    <property type="entry name" value="DNA_HJ_migration_RuvA"/>
    <property type="match status" value="1"/>
</dbReference>
<dbReference type="Gene3D" id="2.40.50.140">
    <property type="entry name" value="Nucleic acid-binding proteins"/>
    <property type="match status" value="1"/>
</dbReference>
<dbReference type="InterPro" id="IPR013849">
    <property type="entry name" value="DNA_helicase_Holl-junc_RuvA_I"/>
</dbReference>
<name>A0A4S2H893_9PROT</name>
<dbReference type="EMBL" id="SRXV01000003">
    <property type="protein sequence ID" value="TGY92055.1"/>
    <property type="molecule type" value="Genomic_DNA"/>
</dbReference>
<evidence type="ECO:0000256" key="5">
    <source>
        <dbReference type="ARBA" id="ARBA00023204"/>
    </source>
</evidence>
<dbReference type="GO" id="GO:0005737">
    <property type="term" value="C:cytoplasm"/>
    <property type="evidence" value="ECO:0007669"/>
    <property type="project" value="UniProtKB-SubCell"/>
</dbReference>
<dbReference type="Gene3D" id="1.10.8.10">
    <property type="entry name" value="DNA helicase RuvA subunit, C-terminal domain"/>
    <property type="match status" value="1"/>
</dbReference>
<dbReference type="InterPro" id="IPR036267">
    <property type="entry name" value="RuvA_C_sf"/>
</dbReference>
<evidence type="ECO:0000256" key="3">
    <source>
        <dbReference type="ARBA" id="ARBA00023125"/>
    </source>
</evidence>
<evidence type="ECO:0000256" key="7">
    <source>
        <dbReference type="SAM" id="MobiDB-lite"/>
    </source>
</evidence>
<comment type="subcellular location">
    <subcellularLocation>
        <location evidence="6">Cytoplasm</location>
    </subcellularLocation>
</comment>
<evidence type="ECO:0000256" key="6">
    <source>
        <dbReference type="HAMAP-Rule" id="MF_00031"/>
    </source>
</evidence>
<keyword evidence="2 6" id="KW-0227">DNA damage</keyword>
<dbReference type="OrthoDB" id="5293449at2"/>
<evidence type="ECO:0000256" key="4">
    <source>
        <dbReference type="ARBA" id="ARBA00023172"/>
    </source>
</evidence>
<feature type="compositionally biased region" description="Low complexity" evidence="7">
    <location>
        <begin position="151"/>
        <end position="168"/>
    </location>
</feature>
<evidence type="ECO:0000313" key="10">
    <source>
        <dbReference type="EMBL" id="TGY92055.1"/>
    </source>
</evidence>
<dbReference type="GO" id="GO:0006310">
    <property type="term" value="P:DNA recombination"/>
    <property type="evidence" value="ECO:0007669"/>
    <property type="project" value="UniProtKB-UniRule"/>
</dbReference>